<dbReference type="Proteomes" id="UP000576225">
    <property type="component" value="Unassembled WGS sequence"/>
</dbReference>
<evidence type="ECO:0000313" key="1">
    <source>
        <dbReference type="EMBL" id="NMD86825.1"/>
    </source>
</evidence>
<reference evidence="1 2" key="1">
    <citation type="submission" date="2020-04" db="EMBL/GenBank/DDBJ databases">
        <authorList>
            <person name="Hitch T.C.A."/>
            <person name="Wylensek D."/>
            <person name="Clavel T."/>
        </authorList>
    </citation>
    <scope>NUCLEOTIDE SEQUENCE [LARGE SCALE GENOMIC DNA]</scope>
    <source>
        <strain evidence="1 2">COR2-253-APC-1A</strain>
    </source>
</reference>
<gene>
    <name evidence="1" type="ORF">HF882_09530</name>
</gene>
<sequence length="144" mass="15118">MDTRVICNLKTGAVTAAPHEVPRLAWNNRAGKWEIIFTGRRPDPAVGSWRASVALDHLSDADNTLARFDSVSATDRGLALTVDVWTAAFGEAVNGKAGGVPMFLAVYGLGDGGETLEYLEIPVLGVPAVDPPGGDKPAKPRPAV</sequence>
<evidence type="ECO:0000313" key="2">
    <source>
        <dbReference type="Proteomes" id="UP000576225"/>
    </source>
</evidence>
<dbReference type="RefSeq" id="WP_168962438.1">
    <property type="nucleotide sequence ID" value="NZ_DBFOHU010000362.1"/>
</dbReference>
<dbReference type="AlphaFoldDB" id="A0A848ATU0"/>
<comment type="caution">
    <text evidence="1">The sequence shown here is derived from an EMBL/GenBank/DDBJ whole genome shotgun (WGS) entry which is preliminary data.</text>
</comment>
<dbReference type="EMBL" id="JABAEW010000015">
    <property type="protein sequence ID" value="NMD86825.1"/>
    <property type="molecule type" value="Genomic_DNA"/>
</dbReference>
<proteinExistence type="predicted"/>
<protein>
    <submittedName>
        <fullName evidence="1">Uncharacterized protein</fullName>
    </submittedName>
</protein>
<organism evidence="1 2">
    <name type="scientific">Victivallis vadensis</name>
    <dbReference type="NCBI Taxonomy" id="172901"/>
    <lineage>
        <taxon>Bacteria</taxon>
        <taxon>Pseudomonadati</taxon>
        <taxon>Lentisphaerota</taxon>
        <taxon>Lentisphaeria</taxon>
        <taxon>Victivallales</taxon>
        <taxon>Victivallaceae</taxon>
        <taxon>Victivallis</taxon>
    </lineage>
</organism>
<name>A0A848ATU0_9BACT</name>
<accession>A0A848ATU0</accession>